<evidence type="ECO:0000256" key="3">
    <source>
        <dbReference type="ARBA" id="ARBA00022692"/>
    </source>
</evidence>
<dbReference type="InterPro" id="IPR050833">
    <property type="entry name" value="Poly_Biosynth_Transport"/>
</dbReference>
<name>C4KCJ4_THASP</name>
<dbReference type="OrthoDB" id="8766744at2"/>
<evidence type="ECO:0000256" key="4">
    <source>
        <dbReference type="ARBA" id="ARBA00022989"/>
    </source>
</evidence>
<keyword evidence="3 6" id="KW-0812">Transmembrane</keyword>
<proteinExistence type="predicted"/>
<dbReference type="PANTHER" id="PTHR30250:SF26">
    <property type="entry name" value="PSMA PROTEIN"/>
    <property type="match status" value="1"/>
</dbReference>
<evidence type="ECO:0000256" key="1">
    <source>
        <dbReference type="ARBA" id="ARBA00004651"/>
    </source>
</evidence>
<dbReference type="STRING" id="85643.Tmz1t_3796"/>
<sequence>MSVSRHTAYNLMGTAAPILVALVSIPIYINLIGEQRYGMLSIAWILLGYFGVFDLGIGRAAAQRIASLDKTQATRGQAFWTALTLNSVLGALGGLAIWPAAHYFFAHQFQIENDLKPEVLQALPWLVLALPLSTITGVLSGALQGVERFLQLNAINATGSILFQTLPLLAAWLWTPDLGILMPVAIGSRLLGVIFLFFSCLRHVTSNLTPSFNTHEARELLKFGGWITVSSLVSPVMVMADRFIIGAIIGAKAVTQYTVPFQLAERSTIFPSALSSSLFPRFAKDSDHDGKQIAVISVRLLLVLMTPVMVAAILLADPFLRIWISSEFSEQSALTLQILLIGFWINGVARIPHARLQATGHPNVVAICHLMELIPYLVVLFLGLNVGGVAGAAAAFTLRVFADHILLSAQAGTLRSTIFLTWCGLVFLGAALLLSQQSLSTPIMVSAGLVLFALTIFWSIMQAPGALKKWIKNLYKRA</sequence>
<keyword evidence="2" id="KW-1003">Cell membrane</keyword>
<feature type="transmembrane region" description="Helical" evidence="6">
    <location>
        <begin position="37"/>
        <end position="57"/>
    </location>
</feature>
<feature type="transmembrane region" description="Helical" evidence="6">
    <location>
        <begin position="78"/>
        <end position="105"/>
    </location>
</feature>
<dbReference type="Pfam" id="PF13440">
    <property type="entry name" value="Polysacc_synt_3"/>
    <property type="match status" value="1"/>
</dbReference>
<keyword evidence="8" id="KW-1185">Reference proteome</keyword>
<gene>
    <name evidence="7" type="ordered locus">Tmz1t_3796</name>
</gene>
<feature type="transmembrane region" description="Helical" evidence="6">
    <location>
        <begin position="180"/>
        <end position="201"/>
    </location>
</feature>
<dbReference type="CDD" id="cd13128">
    <property type="entry name" value="MATE_Wzx_like"/>
    <property type="match status" value="1"/>
</dbReference>
<feature type="transmembrane region" description="Helical" evidence="6">
    <location>
        <begin position="416"/>
        <end position="434"/>
    </location>
</feature>
<evidence type="ECO:0000256" key="6">
    <source>
        <dbReference type="SAM" id="Phobius"/>
    </source>
</evidence>
<dbReference type="EMBL" id="CP001281">
    <property type="protein sequence ID" value="ACR02385.1"/>
    <property type="molecule type" value="Genomic_DNA"/>
</dbReference>
<evidence type="ECO:0000256" key="5">
    <source>
        <dbReference type="ARBA" id="ARBA00023136"/>
    </source>
</evidence>
<feature type="transmembrane region" description="Helical" evidence="6">
    <location>
        <begin position="334"/>
        <end position="352"/>
    </location>
</feature>
<dbReference type="GO" id="GO:0005886">
    <property type="term" value="C:plasma membrane"/>
    <property type="evidence" value="ECO:0007669"/>
    <property type="project" value="UniProtKB-SubCell"/>
</dbReference>
<feature type="transmembrane region" description="Helical" evidence="6">
    <location>
        <begin position="7"/>
        <end position="31"/>
    </location>
</feature>
<evidence type="ECO:0000256" key="2">
    <source>
        <dbReference type="ARBA" id="ARBA00022475"/>
    </source>
</evidence>
<dbReference type="PANTHER" id="PTHR30250">
    <property type="entry name" value="PST FAMILY PREDICTED COLANIC ACID TRANSPORTER"/>
    <property type="match status" value="1"/>
</dbReference>
<accession>C4KCJ4</accession>
<dbReference type="RefSeq" id="WP_012586145.1">
    <property type="nucleotide sequence ID" value="NC_011662.2"/>
</dbReference>
<feature type="transmembrane region" description="Helical" evidence="6">
    <location>
        <begin position="125"/>
        <end position="143"/>
    </location>
</feature>
<keyword evidence="4 6" id="KW-1133">Transmembrane helix</keyword>
<evidence type="ECO:0000313" key="7">
    <source>
        <dbReference type="EMBL" id="ACR02385.1"/>
    </source>
</evidence>
<dbReference type="eggNOG" id="COG2244">
    <property type="taxonomic scope" value="Bacteria"/>
</dbReference>
<keyword evidence="5 6" id="KW-0472">Membrane</keyword>
<feature type="transmembrane region" description="Helical" evidence="6">
    <location>
        <begin position="441"/>
        <end position="461"/>
    </location>
</feature>
<reference evidence="7 8" key="2">
    <citation type="journal article" date="2012" name="Stand. Genomic Sci.">
        <title>Complete genome sequence of Thauera aminoaromatica strain MZ1T.</title>
        <authorList>
            <person name="Jiang K."/>
            <person name="Sanseverino J."/>
            <person name="Chauhan A."/>
            <person name="Lucas S."/>
            <person name="Copeland A."/>
            <person name="Lapidus A."/>
            <person name="Del Rio T.G."/>
            <person name="Dalin E."/>
            <person name="Tice H."/>
            <person name="Bruce D."/>
            <person name="Goodwin L."/>
            <person name="Pitluck S."/>
            <person name="Sims D."/>
            <person name="Brettin T."/>
            <person name="Detter J.C."/>
            <person name="Han C."/>
            <person name="Chang Y.J."/>
            <person name="Larimer F."/>
            <person name="Land M."/>
            <person name="Hauser L."/>
            <person name="Kyrpides N.C."/>
            <person name="Mikhailova N."/>
            <person name="Moser S."/>
            <person name="Jegier P."/>
            <person name="Close D."/>
            <person name="Debruyn J.M."/>
            <person name="Wang Y."/>
            <person name="Layton A.C."/>
            <person name="Allen M.S."/>
            <person name="Sayler G.S."/>
        </authorList>
    </citation>
    <scope>NUCLEOTIDE SEQUENCE [LARGE SCALE GENOMIC DNA]</scope>
    <source>
        <strain evidence="7 8">MZ1T</strain>
    </source>
</reference>
<organism evidence="7 8">
    <name type="scientific">Thauera aminoaromatica</name>
    <dbReference type="NCBI Taxonomy" id="164330"/>
    <lineage>
        <taxon>Bacteria</taxon>
        <taxon>Pseudomonadati</taxon>
        <taxon>Pseudomonadota</taxon>
        <taxon>Betaproteobacteria</taxon>
        <taxon>Rhodocyclales</taxon>
        <taxon>Zoogloeaceae</taxon>
        <taxon>Thauera</taxon>
    </lineage>
</organism>
<dbReference type="HOGENOM" id="CLU_040633_1_0_4"/>
<dbReference type="KEGG" id="tmz:Tmz1t_3796"/>
<reference evidence="8" key="1">
    <citation type="submission" date="2009-05" db="EMBL/GenBank/DDBJ databases">
        <title>Complete sequence of chromosome of Thauera sp. MZ1T.</title>
        <authorList>
            <consortium name="US DOE Joint Genome Institute"/>
            <person name="Lucas S."/>
            <person name="Copeland A."/>
            <person name="Lapidus A."/>
            <person name="Glavina del Rio T."/>
            <person name="Dalin E."/>
            <person name="Tice H."/>
            <person name="Bruce D."/>
            <person name="Goodwin L."/>
            <person name="Pitluck S."/>
            <person name="Sims D."/>
            <person name="Brettin T."/>
            <person name="Detter J.C."/>
            <person name="Han C."/>
            <person name="Larimer F."/>
            <person name="Land M."/>
            <person name="Hauser L."/>
            <person name="Kyrpides N."/>
            <person name="Mikhailova N."/>
            <person name="Sayler G.S."/>
        </authorList>
    </citation>
    <scope>NUCLEOTIDE SEQUENCE [LARGE SCALE GENOMIC DNA]</scope>
    <source>
        <strain evidence="8">MZ1T</strain>
    </source>
</reference>
<comment type="subcellular location">
    <subcellularLocation>
        <location evidence="1">Cell membrane</location>
        <topology evidence="1">Multi-pass membrane protein</topology>
    </subcellularLocation>
</comment>
<feature type="transmembrane region" description="Helical" evidence="6">
    <location>
        <begin position="293"/>
        <end position="314"/>
    </location>
</feature>
<feature type="transmembrane region" description="Helical" evidence="6">
    <location>
        <begin position="373"/>
        <end position="396"/>
    </location>
</feature>
<dbReference type="AlphaFoldDB" id="C4KCJ4"/>
<evidence type="ECO:0000313" key="8">
    <source>
        <dbReference type="Proteomes" id="UP000002186"/>
    </source>
</evidence>
<protein>
    <submittedName>
        <fullName evidence="7">Polysaccharide biosynthesis protein</fullName>
    </submittedName>
</protein>
<feature type="transmembrane region" description="Helical" evidence="6">
    <location>
        <begin position="155"/>
        <end position="174"/>
    </location>
</feature>
<dbReference type="Proteomes" id="UP000002186">
    <property type="component" value="Chromosome"/>
</dbReference>